<sequence>MIAHMIHVVAGRVTNRQSWSKTEALGIIGAAELAAFSQGLVAVDIEVDAPGVDPHRATEEHPAPQGTEAAD</sequence>
<organism evidence="2 3">
    <name type="scientific">Ceraceosorus bombacis</name>
    <dbReference type="NCBI Taxonomy" id="401625"/>
    <lineage>
        <taxon>Eukaryota</taxon>
        <taxon>Fungi</taxon>
        <taxon>Dikarya</taxon>
        <taxon>Basidiomycota</taxon>
        <taxon>Ustilaginomycotina</taxon>
        <taxon>Exobasidiomycetes</taxon>
        <taxon>Ceraceosorales</taxon>
        <taxon>Ceraceosoraceae</taxon>
        <taxon>Ceraceosorus</taxon>
    </lineage>
</organism>
<proteinExistence type="predicted"/>
<protein>
    <submittedName>
        <fullName evidence="2">Uncharacterized protein</fullName>
    </submittedName>
</protein>
<dbReference type="EMBL" id="CCYA01000192">
    <property type="protein sequence ID" value="CEH12930.1"/>
    <property type="molecule type" value="Genomic_DNA"/>
</dbReference>
<dbReference type="AlphaFoldDB" id="A0A0N7L966"/>
<reference evidence="2 3" key="1">
    <citation type="submission" date="2014-09" db="EMBL/GenBank/DDBJ databases">
        <authorList>
            <person name="Magalhaes I.L.F."/>
            <person name="Oliveira U."/>
            <person name="Santos F.R."/>
            <person name="Vidigal T.H.D.A."/>
            <person name="Brescovit A.D."/>
            <person name="Santos A.J."/>
        </authorList>
    </citation>
    <scope>NUCLEOTIDE SEQUENCE [LARGE SCALE GENOMIC DNA]</scope>
</reference>
<keyword evidence="3" id="KW-1185">Reference proteome</keyword>
<dbReference type="Proteomes" id="UP000054845">
    <property type="component" value="Unassembled WGS sequence"/>
</dbReference>
<name>A0A0N7L966_9BASI</name>
<feature type="region of interest" description="Disordered" evidence="1">
    <location>
        <begin position="51"/>
        <end position="71"/>
    </location>
</feature>
<feature type="compositionally biased region" description="Basic and acidic residues" evidence="1">
    <location>
        <begin position="53"/>
        <end position="62"/>
    </location>
</feature>
<evidence type="ECO:0000256" key="1">
    <source>
        <dbReference type="SAM" id="MobiDB-lite"/>
    </source>
</evidence>
<evidence type="ECO:0000313" key="3">
    <source>
        <dbReference type="Proteomes" id="UP000054845"/>
    </source>
</evidence>
<accession>A0A0N7L966</accession>
<evidence type="ECO:0000313" key="2">
    <source>
        <dbReference type="EMBL" id="CEH12930.1"/>
    </source>
</evidence>